<dbReference type="PROSITE" id="PS50850">
    <property type="entry name" value="MFS"/>
    <property type="match status" value="1"/>
</dbReference>
<dbReference type="RefSeq" id="WP_013214539.1">
    <property type="nucleotide sequence ID" value="NC_014313.1"/>
</dbReference>
<keyword evidence="3 4" id="KW-0472">Membrane</keyword>
<feature type="transmembrane region" description="Helical" evidence="4">
    <location>
        <begin position="225"/>
        <end position="245"/>
    </location>
</feature>
<dbReference type="PANTHER" id="PTHR42910">
    <property type="entry name" value="TRANSPORTER SCO4007-RELATED"/>
    <property type="match status" value="1"/>
</dbReference>
<dbReference type="Gene3D" id="1.20.1250.20">
    <property type="entry name" value="MFS general substrate transporter like domains"/>
    <property type="match status" value="1"/>
</dbReference>
<protein>
    <submittedName>
        <fullName evidence="6">Major facilitator superfamily MFS_1</fullName>
    </submittedName>
</protein>
<feature type="transmembrane region" description="Helical" evidence="4">
    <location>
        <begin position="257"/>
        <end position="278"/>
    </location>
</feature>
<feature type="transmembrane region" description="Helical" evidence="4">
    <location>
        <begin position="109"/>
        <end position="131"/>
    </location>
</feature>
<dbReference type="SUPFAM" id="SSF103473">
    <property type="entry name" value="MFS general substrate transporter"/>
    <property type="match status" value="1"/>
</dbReference>
<feature type="transmembrane region" description="Helical" evidence="4">
    <location>
        <begin position="173"/>
        <end position="192"/>
    </location>
</feature>
<proteinExistence type="predicted"/>
<accession>D8JS61</accession>
<reference evidence="7" key="1">
    <citation type="journal article" date="2011" name="J. Bacteriol.">
        <title>Genome sequences of eight morphologically diverse alphaproteobacteria.</title>
        <authorList>
            <consortium name="US DOE Joint Genome Institute"/>
            <person name="Brown P.J."/>
            <person name="Kysela D.T."/>
            <person name="Buechlein A."/>
            <person name="Hemmerich C."/>
            <person name="Brun Y.V."/>
        </authorList>
    </citation>
    <scope>NUCLEOTIDE SEQUENCE [LARGE SCALE GENOMIC DNA]</scope>
    <source>
        <strain evidence="7">ATCC 51888 / DSM 1869 / NCIB 11706 / TK 0415</strain>
    </source>
</reference>
<dbReference type="InterPro" id="IPR036259">
    <property type="entry name" value="MFS_trans_sf"/>
</dbReference>
<dbReference type="InterPro" id="IPR011701">
    <property type="entry name" value="MFS"/>
</dbReference>
<evidence type="ECO:0000313" key="7">
    <source>
        <dbReference type="Proteomes" id="UP000002033"/>
    </source>
</evidence>
<dbReference type="Proteomes" id="UP000002033">
    <property type="component" value="Chromosome"/>
</dbReference>
<sequence length="400" mass="41758">MSSETTGSAQFGQRPLSLGLILTMAVACGVAVANIYYNQPMLGVIKREFSDSWWVGLIPTATQIGYGLGLFLLVPLGDLMDRRRLIVAQFVILGLASYAASLAPNAAALVGASLIVGACASVAQQIIPFAASLASPERRGSTIGMVMAGLLCGILLSRLLSGVVATYAGWREMFQLGLPMSVAGAIAMAIALPRNYPHSGIRYTAALRSLLHLWTSEPKLRRASLMQAAAFGSFSAFWTVLALHLEEPHFNLGADAAGLFGVVGAAGVIAAPLAGRLADTRGSGLVLRLGAGLVVLSWLLFAAWDQLAGLVAGVIIMDLGAQSTMISNQHVIYDLHPDARSRLNTVFMTTMFAGGAFGSIGGIIAWDNGGWLAVCGFGAVLALTALAVQSFSRDGVRDAH</sequence>
<dbReference type="GO" id="GO:0022857">
    <property type="term" value="F:transmembrane transporter activity"/>
    <property type="evidence" value="ECO:0007669"/>
    <property type="project" value="InterPro"/>
</dbReference>
<dbReference type="HOGENOM" id="CLU_001265_23_0_5"/>
<evidence type="ECO:0000259" key="5">
    <source>
        <dbReference type="PROSITE" id="PS50850"/>
    </source>
</evidence>
<keyword evidence="2 4" id="KW-1133">Transmembrane helix</keyword>
<dbReference type="OrthoDB" id="9815356at2"/>
<evidence type="ECO:0000256" key="4">
    <source>
        <dbReference type="SAM" id="Phobius"/>
    </source>
</evidence>
<feature type="transmembrane region" description="Helical" evidence="4">
    <location>
        <begin position="85"/>
        <end position="103"/>
    </location>
</feature>
<evidence type="ECO:0000256" key="3">
    <source>
        <dbReference type="ARBA" id="ARBA00023136"/>
    </source>
</evidence>
<feature type="transmembrane region" description="Helical" evidence="4">
    <location>
        <begin position="16"/>
        <end position="37"/>
    </location>
</feature>
<dbReference type="PANTHER" id="PTHR42910:SF1">
    <property type="entry name" value="MAJOR FACILITATOR SUPERFAMILY (MFS) PROFILE DOMAIN-CONTAINING PROTEIN"/>
    <property type="match status" value="1"/>
</dbReference>
<dbReference type="CDD" id="cd17324">
    <property type="entry name" value="MFS_NepI_like"/>
    <property type="match status" value="1"/>
</dbReference>
<dbReference type="eggNOG" id="COG2814">
    <property type="taxonomic scope" value="Bacteria"/>
</dbReference>
<organism evidence="6 7">
    <name type="scientific">Hyphomicrobium denitrificans (strain ATCC 51888 / DSM 1869 / NCIMB 11706 / TK 0415)</name>
    <dbReference type="NCBI Taxonomy" id="582899"/>
    <lineage>
        <taxon>Bacteria</taxon>
        <taxon>Pseudomonadati</taxon>
        <taxon>Pseudomonadota</taxon>
        <taxon>Alphaproteobacteria</taxon>
        <taxon>Hyphomicrobiales</taxon>
        <taxon>Hyphomicrobiaceae</taxon>
        <taxon>Hyphomicrobium</taxon>
    </lineage>
</organism>
<name>D8JS61_HYPDA</name>
<dbReference type="KEGG" id="hdn:Hden_0499"/>
<gene>
    <name evidence="6" type="ordered locus">Hden_0499</name>
</gene>
<feature type="transmembrane region" description="Helical" evidence="4">
    <location>
        <begin position="371"/>
        <end position="388"/>
    </location>
</feature>
<feature type="transmembrane region" description="Helical" evidence="4">
    <location>
        <begin position="345"/>
        <end position="365"/>
    </location>
</feature>
<feature type="transmembrane region" description="Helical" evidence="4">
    <location>
        <begin position="143"/>
        <end position="167"/>
    </location>
</feature>
<keyword evidence="1 4" id="KW-0812">Transmembrane</keyword>
<feature type="transmembrane region" description="Helical" evidence="4">
    <location>
        <begin position="52"/>
        <end position="73"/>
    </location>
</feature>
<evidence type="ECO:0000256" key="2">
    <source>
        <dbReference type="ARBA" id="ARBA00022989"/>
    </source>
</evidence>
<dbReference type="EMBL" id="CP002083">
    <property type="protein sequence ID" value="ADJ22320.1"/>
    <property type="molecule type" value="Genomic_DNA"/>
</dbReference>
<evidence type="ECO:0000256" key="1">
    <source>
        <dbReference type="ARBA" id="ARBA00022692"/>
    </source>
</evidence>
<dbReference type="AlphaFoldDB" id="D8JS61"/>
<feature type="domain" description="Major facilitator superfamily (MFS) profile" evidence="5">
    <location>
        <begin position="17"/>
        <end position="393"/>
    </location>
</feature>
<evidence type="ECO:0000313" key="6">
    <source>
        <dbReference type="EMBL" id="ADJ22320.1"/>
    </source>
</evidence>
<dbReference type="InterPro" id="IPR020846">
    <property type="entry name" value="MFS_dom"/>
</dbReference>
<dbReference type="STRING" id="582899.Hden_0499"/>
<dbReference type="Pfam" id="PF07690">
    <property type="entry name" value="MFS_1"/>
    <property type="match status" value="1"/>
</dbReference>
<keyword evidence="7" id="KW-1185">Reference proteome</keyword>